<feature type="domain" description="BMP and activin membrane-bound inhibitor N-terminal" evidence="3">
    <location>
        <begin position="1"/>
        <end position="32"/>
    </location>
</feature>
<feature type="transmembrane region" description="Helical" evidence="2">
    <location>
        <begin position="199"/>
        <end position="218"/>
    </location>
</feature>
<evidence type="ECO:0000313" key="4">
    <source>
        <dbReference type="EMBL" id="KAJ8336865.1"/>
    </source>
</evidence>
<feature type="region of interest" description="Disordered" evidence="1">
    <location>
        <begin position="121"/>
        <end position="143"/>
    </location>
</feature>
<keyword evidence="2" id="KW-0472">Membrane</keyword>
<dbReference type="InterPro" id="IPR045807">
    <property type="entry name" value="BAMBI_N"/>
</dbReference>
<dbReference type="AlphaFoldDB" id="A0A9Q1EDM5"/>
<keyword evidence="2" id="KW-1133">Transmembrane helix</keyword>
<feature type="compositionally biased region" description="Low complexity" evidence="1">
    <location>
        <begin position="85"/>
        <end position="95"/>
    </location>
</feature>
<evidence type="ECO:0000256" key="1">
    <source>
        <dbReference type="SAM" id="MobiDB-lite"/>
    </source>
</evidence>
<evidence type="ECO:0000256" key="2">
    <source>
        <dbReference type="SAM" id="Phobius"/>
    </source>
</evidence>
<evidence type="ECO:0000259" key="3">
    <source>
        <dbReference type="Pfam" id="PF06211"/>
    </source>
</evidence>
<organism evidence="4 5">
    <name type="scientific">Synaphobranchus kaupii</name>
    <name type="common">Kaup's arrowtooth eel</name>
    <dbReference type="NCBI Taxonomy" id="118154"/>
    <lineage>
        <taxon>Eukaryota</taxon>
        <taxon>Metazoa</taxon>
        <taxon>Chordata</taxon>
        <taxon>Craniata</taxon>
        <taxon>Vertebrata</taxon>
        <taxon>Euteleostomi</taxon>
        <taxon>Actinopterygii</taxon>
        <taxon>Neopterygii</taxon>
        <taxon>Teleostei</taxon>
        <taxon>Anguilliformes</taxon>
        <taxon>Synaphobranchidae</taxon>
        <taxon>Synaphobranchus</taxon>
    </lineage>
</organism>
<proteinExistence type="predicted"/>
<feature type="compositionally biased region" description="Gly residues" evidence="1">
    <location>
        <begin position="56"/>
        <end position="73"/>
    </location>
</feature>
<protein>
    <recommendedName>
        <fullName evidence="3">BMP and activin membrane-bound inhibitor N-terminal domain-containing protein</fullName>
    </recommendedName>
</protein>
<sequence>MCASETSDDKSGGSSALECCHDDMCNYKGLYDLIHARGDASDQGSRVPARRRPGPGDEGPGAGLHQGGVVPGGGDRRAHRRRADPGAADHAGPAHAAEREQATAGPAAADALAAALQLPRAPRQEGPPGQAGPGVHGARHGPRELLPDLRQNAAGRPVAGALGDVQRTREAGVRMICPPPPSFRTEPGVLSTRRHFRLVTFQSDDFFFSVVVVVVVFLRKQKKKKNCTAIRTIFAKQHFT</sequence>
<accession>A0A9Q1EDM5</accession>
<dbReference type="Pfam" id="PF06211">
    <property type="entry name" value="BAMBI"/>
    <property type="match status" value="1"/>
</dbReference>
<dbReference type="EMBL" id="JAINUF010000019">
    <property type="protein sequence ID" value="KAJ8336865.1"/>
    <property type="molecule type" value="Genomic_DNA"/>
</dbReference>
<feature type="region of interest" description="Disordered" evidence="1">
    <location>
        <begin position="38"/>
        <end position="107"/>
    </location>
</feature>
<keyword evidence="5" id="KW-1185">Reference proteome</keyword>
<dbReference type="Proteomes" id="UP001152622">
    <property type="component" value="Chromosome 19"/>
</dbReference>
<comment type="caution">
    <text evidence="4">The sequence shown here is derived from an EMBL/GenBank/DDBJ whole genome shotgun (WGS) entry which is preliminary data.</text>
</comment>
<gene>
    <name evidence="4" type="ORF">SKAU_G00380850</name>
</gene>
<name>A0A9Q1EDM5_SYNKA</name>
<evidence type="ECO:0000313" key="5">
    <source>
        <dbReference type="Proteomes" id="UP001152622"/>
    </source>
</evidence>
<reference evidence="4" key="1">
    <citation type="journal article" date="2023" name="Science">
        <title>Genome structures resolve the early diversification of teleost fishes.</title>
        <authorList>
            <person name="Parey E."/>
            <person name="Louis A."/>
            <person name="Montfort J."/>
            <person name="Bouchez O."/>
            <person name="Roques C."/>
            <person name="Iampietro C."/>
            <person name="Lluch J."/>
            <person name="Castinel A."/>
            <person name="Donnadieu C."/>
            <person name="Desvignes T."/>
            <person name="Floi Bucao C."/>
            <person name="Jouanno E."/>
            <person name="Wen M."/>
            <person name="Mejri S."/>
            <person name="Dirks R."/>
            <person name="Jansen H."/>
            <person name="Henkel C."/>
            <person name="Chen W.J."/>
            <person name="Zahm M."/>
            <person name="Cabau C."/>
            <person name="Klopp C."/>
            <person name="Thompson A.W."/>
            <person name="Robinson-Rechavi M."/>
            <person name="Braasch I."/>
            <person name="Lecointre G."/>
            <person name="Bobe J."/>
            <person name="Postlethwait J.H."/>
            <person name="Berthelot C."/>
            <person name="Roest Crollius H."/>
            <person name="Guiguen Y."/>
        </authorList>
    </citation>
    <scope>NUCLEOTIDE SEQUENCE</scope>
    <source>
        <strain evidence="4">WJC10195</strain>
    </source>
</reference>
<dbReference type="OrthoDB" id="5914644at2759"/>
<keyword evidence="2" id="KW-0812">Transmembrane</keyword>